<reference evidence="1" key="1">
    <citation type="submission" date="2009-11" db="EMBL/GenBank/DDBJ databases">
        <authorList>
            <consortium name="US DOE Joint Genome Institute (JGI-PGF)"/>
            <person name="Ottilar R."/>
            <person name="Schmutz J."/>
            <person name="Salamov A."/>
            <person name="Cheng J.F."/>
            <person name="Lucas S."/>
            <person name="Pitluck S."/>
            <person name="Gundlach H."/>
            <person name="Guo Y."/>
            <person name="Haberer G."/>
            <person name="Nasrallah J."/>
            <person name="Mayer K.F.X."/>
            <person name="van de Peer Y."/>
            <person name="Weigel D."/>
            <person name="Grigoriev I.V."/>
        </authorList>
    </citation>
    <scope>NUCLEOTIDE SEQUENCE</scope>
    <source>
        <strain evidence="1">Nigerian</strain>
    </source>
</reference>
<accession>A0A1B8XV16</accession>
<proteinExistence type="predicted"/>
<dbReference type="AlphaFoldDB" id="A0A1B8XV16"/>
<name>A0A1B8XV16_XENTR</name>
<dbReference type="EMBL" id="KV461551">
    <property type="protein sequence ID" value="OCA14491.1"/>
    <property type="molecule type" value="Genomic_DNA"/>
</dbReference>
<gene>
    <name evidence="1" type="ORF">XENTR_v90026678mg</name>
</gene>
<protein>
    <submittedName>
        <fullName evidence="1">Uncharacterized protein</fullName>
    </submittedName>
</protein>
<organism evidence="1">
    <name type="scientific">Xenopus tropicalis</name>
    <name type="common">Western clawed frog</name>
    <name type="synonym">Silurana tropicalis</name>
    <dbReference type="NCBI Taxonomy" id="8364"/>
    <lineage>
        <taxon>Eukaryota</taxon>
        <taxon>Metazoa</taxon>
        <taxon>Chordata</taxon>
        <taxon>Craniata</taxon>
        <taxon>Vertebrata</taxon>
        <taxon>Euteleostomi</taxon>
        <taxon>Amphibia</taxon>
        <taxon>Batrachia</taxon>
        <taxon>Anura</taxon>
        <taxon>Pipoidea</taxon>
        <taxon>Pipidae</taxon>
        <taxon>Xenopodinae</taxon>
        <taxon>Xenopus</taxon>
        <taxon>Silurana</taxon>
    </lineage>
</organism>
<sequence>MGGSDRICATVTECSVIQIARISAIKQGRTAAHMLYNVSNFVHGNLDGRRELACNHFGLLTPQRLKQHRLGIKGNQFPFINCDVNLCGSIKCCCLIGWLPLSERLF</sequence>
<evidence type="ECO:0000313" key="1">
    <source>
        <dbReference type="EMBL" id="OCA14491.1"/>
    </source>
</evidence>
<reference evidence="1" key="2">
    <citation type="journal article" date="2010" name="Science">
        <title>The genome of the Western clawed frog Xenopus tropicalis.</title>
        <authorList>
            <person name="Hellsten U."/>
            <person name="Harland R.M."/>
            <person name="Gilchrist M.J."/>
            <person name="Hendrix D."/>
            <person name="Jurka J."/>
            <person name="Kapitonov V."/>
            <person name="Ovcharenko I."/>
            <person name="Putnam N.H."/>
            <person name="Shu S."/>
            <person name="Taher L."/>
            <person name="Blitz I.L."/>
            <person name="Blumberg B."/>
            <person name="Dichmann D.S."/>
            <person name="Dubchak I."/>
            <person name="Amaya E."/>
            <person name="Detter J.C."/>
            <person name="Fletcher R."/>
            <person name="Gerhard D.S."/>
            <person name="Goodstein D."/>
            <person name="Graves T."/>
            <person name="Grigoriev I.V."/>
            <person name="Grimwood J."/>
            <person name="Kawashima T."/>
            <person name="Lindquist E."/>
            <person name="Lucas S.M."/>
            <person name="Mead P.E."/>
            <person name="Mitros T."/>
            <person name="Ogino H."/>
            <person name="Ohta Y."/>
            <person name="Poliakov A.V."/>
            <person name="Pollet N."/>
            <person name="Robert J."/>
            <person name="Salamov A."/>
            <person name="Sater A.K."/>
            <person name="Schmutz J."/>
            <person name="Terry A."/>
            <person name="Vize P.D."/>
            <person name="Warren W.C."/>
            <person name="Wells D."/>
            <person name="Wills A."/>
            <person name="Wilson R.K."/>
            <person name="Zimmerman L.B."/>
            <person name="Zorn A.M."/>
            <person name="Grainger R."/>
            <person name="Grammer T."/>
            <person name="Khokha M.K."/>
            <person name="Richardson P.M."/>
            <person name="Rokhsar D.S."/>
        </authorList>
    </citation>
    <scope>NUCLEOTIDE SEQUENCE [LARGE SCALE GENOMIC DNA]</scope>
    <source>
        <strain evidence="1">Nigerian</strain>
    </source>
</reference>
<reference evidence="1" key="3">
    <citation type="submission" date="2016-05" db="EMBL/GenBank/DDBJ databases">
        <title>WGS assembly of Xenopus tropicalis.</title>
        <authorList>
            <person name="Sessions A."/>
            <person name="Jenkins J."/>
            <person name="Mitros T."/>
            <person name="Lyons J.T."/>
            <person name="Dichmann D.S."/>
            <person name="Robert J."/>
            <person name="Harland R.M."/>
            <person name="Rokhsar D.S."/>
        </authorList>
    </citation>
    <scope>NUCLEOTIDE SEQUENCE</scope>
    <source>
        <strain evidence="1">Nigerian</strain>
    </source>
</reference>